<evidence type="ECO:0000256" key="9">
    <source>
        <dbReference type="ARBA" id="ARBA00022840"/>
    </source>
</evidence>
<evidence type="ECO:0000313" key="20">
    <source>
        <dbReference type="Proteomes" id="UP000289340"/>
    </source>
</evidence>
<dbReference type="InterPro" id="IPR000719">
    <property type="entry name" value="Prot_kinase_dom"/>
</dbReference>
<dbReference type="GO" id="GO:0005886">
    <property type="term" value="C:plasma membrane"/>
    <property type="evidence" value="ECO:0007669"/>
    <property type="project" value="UniProtKB-SubCell"/>
</dbReference>
<evidence type="ECO:0000256" key="5">
    <source>
        <dbReference type="ARBA" id="ARBA00022679"/>
    </source>
</evidence>
<evidence type="ECO:0000259" key="17">
    <source>
        <dbReference type="PROSITE" id="PS50011"/>
    </source>
</evidence>
<keyword evidence="9 14" id="KW-0067">ATP-binding</keyword>
<dbReference type="PROSITE" id="PS50927">
    <property type="entry name" value="BULB_LECTIN"/>
    <property type="match status" value="1"/>
</dbReference>
<dbReference type="GO" id="GO:0030246">
    <property type="term" value="F:carbohydrate binding"/>
    <property type="evidence" value="ECO:0007669"/>
    <property type="project" value="UniProtKB-KW"/>
</dbReference>
<dbReference type="PROSITE" id="PS50011">
    <property type="entry name" value="PROTEIN_KINASE_DOM"/>
    <property type="match status" value="1"/>
</dbReference>
<keyword evidence="5 19" id="KW-0808">Transferase</keyword>
<keyword evidence="4" id="KW-0723">Serine/threonine-protein kinase</keyword>
<evidence type="ECO:0000256" key="8">
    <source>
        <dbReference type="ARBA" id="ARBA00022777"/>
    </source>
</evidence>
<proteinExistence type="predicted"/>
<keyword evidence="3" id="KW-1003">Cell membrane</keyword>
<dbReference type="PROSITE" id="PS00107">
    <property type="entry name" value="PROTEIN_KINASE_ATP"/>
    <property type="match status" value="1"/>
</dbReference>
<evidence type="ECO:0000256" key="6">
    <source>
        <dbReference type="ARBA" id="ARBA00022729"/>
    </source>
</evidence>
<dbReference type="FunFam" id="3.30.200.20:FF:001238">
    <property type="entry name" value="Os08g0179000 protein"/>
    <property type="match status" value="1"/>
</dbReference>
<dbReference type="CDD" id="cd00028">
    <property type="entry name" value="B_lectin"/>
    <property type="match status" value="1"/>
</dbReference>
<feature type="domain" description="Bulb-type lectin" evidence="18">
    <location>
        <begin position="30"/>
        <end position="153"/>
    </location>
</feature>
<dbReference type="GO" id="GO:0005524">
    <property type="term" value="F:ATP binding"/>
    <property type="evidence" value="ECO:0007669"/>
    <property type="project" value="UniProtKB-UniRule"/>
</dbReference>
<sequence>HNNGDKMKLSPFLIFAWLCLRTTTHATTARDSLRPGEMLNNSSILTSAQKKFSLKFATIEIPNTSLNTYLVIDRANTTGNVDWIGNRNDPLAYNSCALTLNHSGALIITRHNGDSIVLYSPAEATNRTIATLLDSGNFVLKEIDGNGSTKNVLWQSFDHPEFVLLPGMKLGVNKKSGMSWLVKASISRAKPASGSFTLEWEPREGQLVIKRQGQVYWASGLLRNKRFEHIPEEVQLMYEYNIVSNEEEESFSYTTPNGVSQWVLFHNGQLKDTTRGSEIARADTCYGYNTDGGCQRWEQPTCRKKSDQRDMKKSIRVHFAAAVASLVIVITSIGIFYIILRRRKSALKDNTTRTENKMLKLVALDRYAVSKHHCEVKKRSDSRVFSYASIIAMTNRFSVENKLGEGGFGLVYKGKLPTGEDVAIKRLSKGSRQGVIEFKNELNLISQLQHMNVIQILGCCIHGEERMLIYEYMANKSLDFFLFDRTRKMLLDWKRRFNIIEGIAQGLLYLHKYSRLKVVHRDLKASNILLDENMNPKISDFGTARIFSPQESEINTERIVGTYGYMSPEYVTRGIFSIKSDVYSFGVLILEIVSGGRTNSFYSGERQCNLIGHAWELWQQGKGLELVDPTIRDSCIEDQALRCIHVGLLCAEDNAVDRPTISDIINMLTSEYAPFPLPRRPAFYSRRMPNEECRCTKGSECYSVNGLSISNVVAR</sequence>
<dbReference type="GO" id="GO:0106310">
    <property type="term" value="F:protein serine kinase activity"/>
    <property type="evidence" value="ECO:0007669"/>
    <property type="project" value="RHEA"/>
</dbReference>
<dbReference type="Gene3D" id="1.10.510.10">
    <property type="entry name" value="Transferase(Phosphotransferase) domain 1"/>
    <property type="match status" value="1"/>
</dbReference>
<dbReference type="InterPro" id="IPR011009">
    <property type="entry name" value="Kinase-like_dom_sf"/>
</dbReference>
<keyword evidence="19" id="KW-0430">Lectin</keyword>
<keyword evidence="10" id="KW-1015">Disulfide bond</keyword>
<comment type="catalytic activity">
    <reaction evidence="12">
        <text>L-threonyl-[protein] + ATP = O-phospho-L-threonyl-[protein] + ADP + H(+)</text>
        <dbReference type="Rhea" id="RHEA:46608"/>
        <dbReference type="Rhea" id="RHEA-COMP:11060"/>
        <dbReference type="Rhea" id="RHEA-COMP:11605"/>
        <dbReference type="ChEBI" id="CHEBI:15378"/>
        <dbReference type="ChEBI" id="CHEBI:30013"/>
        <dbReference type="ChEBI" id="CHEBI:30616"/>
        <dbReference type="ChEBI" id="CHEBI:61977"/>
        <dbReference type="ChEBI" id="CHEBI:456216"/>
        <dbReference type="EC" id="2.7.11.1"/>
    </reaction>
</comment>
<evidence type="ECO:0000256" key="16">
    <source>
        <dbReference type="SAM" id="SignalP"/>
    </source>
</evidence>
<dbReference type="PROSITE" id="PS00108">
    <property type="entry name" value="PROTEIN_KINASE_ST"/>
    <property type="match status" value="1"/>
</dbReference>
<keyword evidence="8 19" id="KW-0418">Kinase</keyword>
<keyword evidence="7 14" id="KW-0547">Nucleotide-binding</keyword>
<dbReference type="GO" id="GO:0004674">
    <property type="term" value="F:protein serine/threonine kinase activity"/>
    <property type="evidence" value="ECO:0007669"/>
    <property type="project" value="UniProtKB-KW"/>
</dbReference>
<organism evidence="19 20">
    <name type="scientific">Glycine soja</name>
    <name type="common">Wild soybean</name>
    <dbReference type="NCBI Taxonomy" id="3848"/>
    <lineage>
        <taxon>Eukaryota</taxon>
        <taxon>Viridiplantae</taxon>
        <taxon>Streptophyta</taxon>
        <taxon>Embryophyta</taxon>
        <taxon>Tracheophyta</taxon>
        <taxon>Spermatophyta</taxon>
        <taxon>Magnoliopsida</taxon>
        <taxon>eudicotyledons</taxon>
        <taxon>Gunneridae</taxon>
        <taxon>Pentapetalae</taxon>
        <taxon>rosids</taxon>
        <taxon>fabids</taxon>
        <taxon>Fabales</taxon>
        <taxon>Fabaceae</taxon>
        <taxon>Papilionoideae</taxon>
        <taxon>50 kb inversion clade</taxon>
        <taxon>NPAAA clade</taxon>
        <taxon>indigoferoid/millettioid clade</taxon>
        <taxon>Phaseoleae</taxon>
        <taxon>Glycine</taxon>
        <taxon>Glycine subgen. Soja</taxon>
    </lineage>
</organism>
<dbReference type="PIRSF" id="PIRSF000641">
    <property type="entry name" value="SRK"/>
    <property type="match status" value="1"/>
</dbReference>
<dbReference type="SMART" id="SM00108">
    <property type="entry name" value="B_lectin"/>
    <property type="match status" value="1"/>
</dbReference>
<keyword evidence="6 16" id="KW-0732">Signal</keyword>
<dbReference type="InterPro" id="IPR036426">
    <property type="entry name" value="Bulb-type_lectin_dom_sf"/>
</dbReference>
<keyword evidence="19" id="KW-0675">Receptor</keyword>
<dbReference type="InterPro" id="IPR008271">
    <property type="entry name" value="Ser/Thr_kinase_AS"/>
</dbReference>
<feature type="non-terminal residue" evidence="19">
    <location>
        <position position="1"/>
    </location>
</feature>
<evidence type="ECO:0000256" key="11">
    <source>
        <dbReference type="ARBA" id="ARBA00023180"/>
    </source>
</evidence>
<dbReference type="EC" id="2.7.11.1" evidence="2"/>
<gene>
    <name evidence="19" type="ORF">D0Y65_020771</name>
</gene>
<feature type="signal peptide" evidence="16">
    <location>
        <begin position="1"/>
        <end position="26"/>
    </location>
</feature>
<keyword evidence="15" id="KW-0472">Membrane</keyword>
<dbReference type="FunFam" id="1.10.510.10:FF:000060">
    <property type="entry name" value="G-type lectin S-receptor-like serine/threonine-protein kinase"/>
    <property type="match status" value="1"/>
</dbReference>
<dbReference type="Gene3D" id="3.30.200.20">
    <property type="entry name" value="Phosphorylase Kinase, domain 1"/>
    <property type="match status" value="1"/>
</dbReference>
<dbReference type="Pfam" id="PF07714">
    <property type="entry name" value="PK_Tyr_Ser-Thr"/>
    <property type="match status" value="1"/>
</dbReference>
<dbReference type="EMBL" id="QZWG01000008">
    <property type="protein sequence ID" value="RZB97263.1"/>
    <property type="molecule type" value="Genomic_DNA"/>
</dbReference>
<evidence type="ECO:0000256" key="2">
    <source>
        <dbReference type="ARBA" id="ARBA00012513"/>
    </source>
</evidence>
<evidence type="ECO:0000256" key="10">
    <source>
        <dbReference type="ARBA" id="ARBA00023157"/>
    </source>
</evidence>
<dbReference type="InterPro" id="IPR001480">
    <property type="entry name" value="Bulb-type_lectin_dom"/>
</dbReference>
<comment type="subcellular location">
    <subcellularLocation>
        <location evidence="1">Cell membrane</location>
        <topology evidence="1">Single-pass type I membrane protein</topology>
    </subcellularLocation>
</comment>
<keyword evidence="15" id="KW-1133">Transmembrane helix</keyword>
<dbReference type="SMART" id="SM00220">
    <property type="entry name" value="S_TKc"/>
    <property type="match status" value="1"/>
</dbReference>
<feature type="binding site" evidence="14">
    <location>
        <position position="425"/>
    </location>
    <ligand>
        <name>ATP</name>
        <dbReference type="ChEBI" id="CHEBI:30616"/>
    </ligand>
</feature>
<evidence type="ECO:0000256" key="1">
    <source>
        <dbReference type="ARBA" id="ARBA00004251"/>
    </source>
</evidence>
<evidence type="ECO:0000313" key="19">
    <source>
        <dbReference type="EMBL" id="RZB97263.1"/>
    </source>
</evidence>
<evidence type="ECO:0000256" key="14">
    <source>
        <dbReference type="PROSITE-ProRule" id="PRU10141"/>
    </source>
</evidence>
<keyword evidence="20" id="KW-1185">Reference proteome</keyword>
<feature type="transmembrane region" description="Helical" evidence="15">
    <location>
        <begin position="319"/>
        <end position="340"/>
    </location>
</feature>
<dbReference type="SUPFAM" id="SSF51110">
    <property type="entry name" value="alpha-D-mannose-specific plant lectins"/>
    <property type="match status" value="1"/>
</dbReference>
<evidence type="ECO:0000256" key="15">
    <source>
        <dbReference type="SAM" id="Phobius"/>
    </source>
</evidence>
<dbReference type="InterPro" id="IPR001245">
    <property type="entry name" value="Ser-Thr/Tyr_kinase_cat_dom"/>
</dbReference>
<dbReference type="Pfam" id="PF01453">
    <property type="entry name" value="B_lectin"/>
    <property type="match status" value="1"/>
</dbReference>
<evidence type="ECO:0000259" key="18">
    <source>
        <dbReference type="PROSITE" id="PS50927"/>
    </source>
</evidence>
<evidence type="ECO:0000256" key="12">
    <source>
        <dbReference type="ARBA" id="ARBA00047899"/>
    </source>
</evidence>
<name>A0A445JFP6_GLYSO</name>
<evidence type="ECO:0000256" key="4">
    <source>
        <dbReference type="ARBA" id="ARBA00022527"/>
    </source>
</evidence>
<keyword evidence="15" id="KW-0812">Transmembrane</keyword>
<evidence type="ECO:0000256" key="7">
    <source>
        <dbReference type="ARBA" id="ARBA00022741"/>
    </source>
</evidence>
<dbReference type="InterPro" id="IPR017441">
    <property type="entry name" value="Protein_kinase_ATP_BS"/>
</dbReference>
<protein>
    <recommendedName>
        <fullName evidence="2">non-specific serine/threonine protein kinase</fullName>
        <ecNumber evidence="2">2.7.11.1</ecNumber>
    </recommendedName>
</protein>
<evidence type="ECO:0000256" key="13">
    <source>
        <dbReference type="ARBA" id="ARBA00048679"/>
    </source>
</evidence>
<dbReference type="SUPFAM" id="SSF56112">
    <property type="entry name" value="Protein kinase-like (PK-like)"/>
    <property type="match status" value="1"/>
</dbReference>
<dbReference type="PANTHER" id="PTHR27002">
    <property type="entry name" value="RECEPTOR-LIKE SERINE/THREONINE-PROTEIN KINASE SD1-8"/>
    <property type="match status" value="1"/>
</dbReference>
<reference evidence="19 20" key="1">
    <citation type="submission" date="2018-09" db="EMBL/GenBank/DDBJ databases">
        <title>A high-quality reference genome of wild soybean provides a powerful tool to mine soybean genomes.</title>
        <authorList>
            <person name="Xie M."/>
            <person name="Chung C.Y.L."/>
            <person name="Li M.-W."/>
            <person name="Wong F.-L."/>
            <person name="Chan T.-F."/>
            <person name="Lam H.-M."/>
        </authorList>
    </citation>
    <scope>NUCLEOTIDE SEQUENCE [LARGE SCALE GENOMIC DNA]</scope>
    <source>
        <strain evidence="20">cv. W05</strain>
        <tissue evidence="19">Hypocotyl of etiolated seedlings</tissue>
    </source>
</reference>
<dbReference type="AlphaFoldDB" id="A0A445JFP6"/>
<comment type="caution">
    <text evidence="19">The sequence shown here is derived from an EMBL/GenBank/DDBJ whole genome shotgun (WGS) entry which is preliminary data.</text>
</comment>
<dbReference type="PANTHER" id="PTHR27002:SF1087">
    <property type="entry name" value="PROTEIN KINASE DOMAIN-CONTAINING PROTEIN"/>
    <property type="match status" value="1"/>
</dbReference>
<dbReference type="Proteomes" id="UP000289340">
    <property type="component" value="Chromosome 8"/>
</dbReference>
<dbReference type="InterPro" id="IPR024171">
    <property type="entry name" value="SRK-like_kinase"/>
</dbReference>
<feature type="chain" id="PRO_5019025801" description="non-specific serine/threonine protein kinase" evidence="16">
    <location>
        <begin position="27"/>
        <end position="715"/>
    </location>
</feature>
<feature type="domain" description="Protein kinase" evidence="17">
    <location>
        <begin position="397"/>
        <end position="673"/>
    </location>
</feature>
<accession>A0A445JFP6</accession>
<comment type="catalytic activity">
    <reaction evidence="13">
        <text>L-seryl-[protein] + ATP = O-phospho-L-seryl-[protein] + ADP + H(+)</text>
        <dbReference type="Rhea" id="RHEA:17989"/>
        <dbReference type="Rhea" id="RHEA-COMP:9863"/>
        <dbReference type="Rhea" id="RHEA-COMP:11604"/>
        <dbReference type="ChEBI" id="CHEBI:15378"/>
        <dbReference type="ChEBI" id="CHEBI:29999"/>
        <dbReference type="ChEBI" id="CHEBI:30616"/>
        <dbReference type="ChEBI" id="CHEBI:83421"/>
        <dbReference type="ChEBI" id="CHEBI:456216"/>
        <dbReference type="EC" id="2.7.11.1"/>
    </reaction>
</comment>
<keyword evidence="11" id="KW-0325">Glycoprotein</keyword>
<evidence type="ECO:0000256" key="3">
    <source>
        <dbReference type="ARBA" id="ARBA00022475"/>
    </source>
</evidence>
<dbReference type="Gene3D" id="2.90.10.10">
    <property type="entry name" value="Bulb-type lectin domain"/>
    <property type="match status" value="1"/>
</dbReference>